<evidence type="ECO:0000259" key="3">
    <source>
        <dbReference type="Pfam" id="PF01648"/>
    </source>
</evidence>
<dbReference type="Pfam" id="PF01648">
    <property type="entry name" value="ACPS"/>
    <property type="match status" value="1"/>
</dbReference>
<keyword evidence="2 4" id="KW-0808">Transferase</keyword>
<dbReference type="Proteomes" id="UP001595886">
    <property type="component" value="Unassembled WGS sequence"/>
</dbReference>
<dbReference type="RefSeq" id="WP_380019729.1">
    <property type="nucleotide sequence ID" value="NZ_JBHSHD010000006.1"/>
</dbReference>
<evidence type="ECO:0000256" key="2">
    <source>
        <dbReference type="ARBA" id="ARBA00022679"/>
    </source>
</evidence>
<accession>A0ABV9QTG5</accession>
<dbReference type="SUPFAM" id="SSF56214">
    <property type="entry name" value="4'-phosphopantetheinyl transferase"/>
    <property type="match status" value="2"/>
</dbReference>
<dbReference type="GO" id="GO:0016740">
    <property type="term" value="F:transferase activity"/>
    <property type="evidence" value="ECO:0007669"/>
    <property type="project" value="UniProtKB-KW"/>
</dbReference>
<protein>
    <submittedName>
        <fullName evidence="4">4'-phosphopantetheinyl transferase family protein</fullName>
    </submittedName>
</protein>
<dbReference type="PANTHER" id="PTHR12215:SF10">
    <property type="entry name" value="L-AMINOADIPATE-SEMIALDEHYDE DEHYDROGENASE-PHOSPHOPANTETHEINYL TRANSFERASE"/>
    <property type="match status" value="1"/>
</dbReference>
<comment type="caution">
    <text evidence="4">The sequence shown here is derived from an EMBL/GenBank/DDBJ whole genome shotgun (WGS) entry which is preliminary data.</text>
</comment>
<dbReference type="InterPro" id="IPR050559">
    <property type="entry name" value="P-Pant_transferase_sf"/>
</dbReference>
<comment type="similarity">
    <text evidence="1">Belongs to the P-Pant transferase superfamily. Gsp/Sfp/HetI/AcpT family.</text>
</comment>
<sequence length="223" mass="24136">MQTLTADAFVRRDRPPPLGADEIHLCSMEFAPGTMPRAVADAARATLDRLLRDYAGTDRTLEIARGAHGKPYAPADTGLDFNLSHAGHHVLLAFARGQELGVDLERDERRLSLLEIARRFFAADEADALERLPAHARLPCFLQLWTRKEAVLKALGQGLNFGLDRLAFAVGADGEVGALQRIADEAGPVAQWRLCPLQPAPGLVGALAWRGAARSLQSFTLAA</sequence>
<proteinExistence type="inferred from homology"/>
<evidence type="ECO:0000313" key="4">
    <source>
        <dbReference type="EMBL" id="MFC4819920.1"/>
    </source>
</evidence>
<dbReference type="PANTHER" id="PTHR12215">
    <property type="entry name" value="PHOSPHOPANTETHEINE TRANSFERASE"/>
    <property type="match status" value="1"/>
</dbReference>
<organism evidence="4 5">
    <name type="scientific">Dokdonella ginsengisoli</name>
    <dbReference type="NCBI Taxonomy" id="363846"/>
    <lineage>
        <taxon>Bacteria</taxon>
        <taxon>Pseudomonadati</taxon>
        <taxon>Pseudomonadota</taxon>
        <taxon>Gammaproteobacteria</taxon>
        <taxon>Lysobacterales</taxon>
        <taxon>Rhodanobacteraceae</taxon>
        <taxon>Dokdonella</taxon>
    </lineage>
</organism>
<dbReference type="InterPro" id="IPR037143">
    <property type="entry name" value="4-PPantetheinyl_Trfase_dom_sf"/>
</dbReference>
<name>A0ABV9QTG5_9GAMM</name>
<reference evidence="5" key="1">
    <citation type="journal article" date="2019" name="Int. J. Syst. Evol. Microbiol.">
        <title>The Global Catalogue of Microorganisms (GCM) 10K type strain sequencing project: providing services to taxonomists for standard genome sequencing and annotation.</title>
        <authorList>
            <consortium name="The Broad Institute Genomics Platform"/>
            <consortium name="The Broad Institute Genome Sequencing Center for Infectious Disease"/>
            <person name="Wu L."/>
            <person name="Ma J."/>
        </authorList>
    </citation>
    <scope>NUCLEOTIDE SEQUENCE [LARGE SCALE GENOMIC DNA]</scope>
    <source>
        <strain evidence="5">CCUG 30340</strain>
    </source>
</reference>
<dbReference type="Gene3D" id="3.90.470.20">
    <property type="entry name" value="4'-phosphopantetheinyl transferase domain"/>
    <property type="match status" value="1"/>
</dbReference>
<evidence type="ECO:0000313" key="5">
    <source>
        <dbReference type="Proteomes" id="UP001595886"/>
    </source>
</evidence>
<dbReference type="EMBL" id="JBHSHD010000006">
    <property type="protein sequence ID" value="MFC4819920.1"/>
    <property type="molecule type" value="Genomic_DNA"/>
</dbReference>
<gene>
    <name evidence="4" type="ORF">ACFO6Q_06275</name>
</gene>
<feature type="domain" description="4'-phosphopantetheinyl transferase" evidence="3">
    <location>
        <begin position="100"/>
        <end position="175"/>
    </location>
</feature>
<keyword evidence="5" id="KW-1185">Reference proteome</keyword>
<evidence type="ECO:0000256" key="1">
    <source>
        <dbReference type="ARBA" id="ARBA00010990"/>
    </source>
</evidence>
<dbReference type="InterPro" id="IPR008278">
    <property type="entry name" value="4-PPantetheinyl_Trfase_dom"/>
</dbReference>